<dbReference type="AlphaFoldDB" id="A0A0G2A416"/>
<feature type="transmembrane region" description="Helical" evidence="2">
    <location>
        <begin position="87"/>
        <end position="109"/>
    </location>
</feature>
<protein>
    <submittedName>
        <fullName evidence="3">Uncharacterized protein</fullName>
    </submittedName>
</protein>
<feature type="transmembrane region" description="Helical" evidence="2">
    <location>
        <begin position="45"/>
        <end position="66"/>
    </location>
</feature>
<evidence type="ECO:0000313" key="3">
    <source>
        <dbReference type="EMBL" id="KKW26969.1"/>
    </source>
</evidence>
<evidence type="ECO:0000256" key="1">
    <source>
        <dbReference type="SAM" id="MobiDB-lite"/>
    </source>
</evidence>
<gene>
    <name evidence="3" type="ORF">VF00_C0002G0294</name>
</gene>
<proteinExistence type="predicted"/>
<evidence type="ECO:0000256" key="2">
    <source>
        <dbReference type="SAM" id="Phobius"/>
    </source>
</evidence>
<evidence type="ECO:0000313" key="4">
    <source>
        <dbReference type="Proteomes" id="UP000034913"/>
    </source>
</evidence>
<sequence>MGVPGFEPGTSVLSGQRSNQLSYTPVNTSQISRKTNVQQRSCYNAYMRFFFFVLGVFGGILLVIYHRKVAELIGFKIGWAERYLGGGGTYTAYILFGLIAIALGFLIGFDRVTLGFFGI</sequence>
<keyword evidence="2" id="KW-0472">Membrane</keyword>
<name>A0A0G2A416_UNCK3</name>
<reference evidence="3 4" key="1">
    <citation type="journal article" date="2015" name="Nature">
        <title>rRNA introns, odd ribosomes, and small enigmatic genomes across a large radiation of phyla.</title>
        <authorList>
            <person name="Brown C.T."/>
            <person name="Hug L.A."/>
            <person name="Thomas B.C."/>
            <person name="Sharon I."/>
            <person name="Castelle C.J."/>
            <person name="Singh A."/>
            <person name="Wilkins M.J."/>
            <person name="Williams K.H."/>
            <person name="Banfield J.F."/>
        </authorList>
    </citation>
    <scope>NUCLEOTIDE SEQUENCE [LARGE SCALE GENOMIC DNA]</scope>
</reference>
<comment type="caution">
    <text evidence="3">The sequence shown here is derived from an EMBL/GenBank/DDBJ whole genome shotgun (WGS) entry which is preliminary data.</text>
</comment>
<keyword evidence="2" id="KW-0812">Transmembrane</keyword>
<feature type="region of interest" description="Disordered" evidence="1">
    <location>
        <begin position="1"/>
        <end position="21"/>
    </location>
</feature>
<keyword evidence="2" id="KW-1133">Transmembrane helix</keyword>
<accession>A0A0G2A416</accession>
<dbReference type="EMBL" id="LCRB01000002">
    <property type="protein sequence ID" value="KKW26969.1"/>
    <property type="molecule type" value="Genomic_DNA"/>
</dbReference>
<dbReference type="Proteomes" id="UP000034913">
    <property type="component" value="Unassembled WGS sequence"/>
</dbReference>
<organism evidence="3 4">
    <name type="scientific">candidate division Kazan bacterium GW2011_GWB1_52_7</name>
    <dbReference type="NCBI Taxonomy" id="1620414"/>
    <lineage>
        <taxon>Bacteria</taxon>
        <taxon>Bacteria division Kazan-3B-28</taxon>
    </lineage>
</organism>
<feature type="compositionally biased region" description="Polar residues" evidence="1">
    <location>
        <begin position="11"/>
        <end position="21"/>
    </location>
</feature>